<keyword evidence="7" id="KW-1185">Reference proteome</keyword>
<proteinExistence type="predicted"/>
<evidence type="ECO:0000313" key="7">
    <source>
        <dbReference type="Proteomes" id="UP001652582"/>
    </source>
</evidence>
<evidence type="ECO:0000313" key="8">
    <source>
        <dbReference type="RefSeq" id="XP_023938771.2"/>
    </source>
</evidence>
<dbReference type="InterPro" id="IPR001245">
    <property type="entry name" value="Ser-Thr/Tyr_kinase_cat_dom"/>
</dbReference>
<dbReference type="KEGG" id="bany:112046372"/>
<accession>A0A6J1N701</accession>
<dbReference type="GO" id="GO:0004674">
    <property type="term" value="F:protein serine/threonine kinase activity"/>
    <property type="evidence" value="ECO:0007669"/>
    <property type="project" value="TreeGrafter"/>
</dbReference>
<keyword evidence="2" id="KW-0547">Nucleotide-binding</keyword>
<dbReference type="GO" id="GO:0005524">
    <property type="term" value="F:ATP binding"/>
    <property type="evidence" value="ECO:0007669"/>
    <property type="project" value="UniProtKB-KW"/>
</dbReference>
<feature type="compositionally biased region" description="Basic and acidic residues" evidence="5">
    <location>
        <begin position="51"/>
        <end position="77"/>
    </location>
</feature>
<evidence type="ECO:0000256" key="3">
    <source>
        <dbReference type="ARBA" id="ARBA00022777"/>
    </source>
</evidence>
<dbReference type="PROSITE" id="PS50011">
    <property type="entry name" value="PROTEIN_KINASE_DOM"/>
    <property type="match status" value="1"/>
</dbReference>
<evidence type="ECO:0000256" key="2">
    <source>
        <dbReference type="ARBA" id="ARBA00022741"/>
    </source>
</evidence>
<evidence type="ECO:0000256" key="1">
    <source>
        <dbReference type="ARBA" id="ARBA00022679"/>
    </source>
</evidence>
<feature type="region of interest" description="Disordered" evidence="5">
    <location>
        <begin position="15"/>
        <end position="89"/>
    </location>
</feature>
<organism evidence="7 8">
    <name type="scientific">Bicyclus anynana</name>
    <name type="common">Squinting bush brown butterfly</name>
    <dbReference type="NCBI Taxonomy" id="110368"/>
    <lineage>
        <taxon>Eukaryota</taxon>
        <taxon>Metazoa</taxon>
        <taxon>Ecdysozoa</taxon>
        <taxon>Arthropoda</taxon>
        <taxon>Hexapoda</taxon>
        <taxon>Insecta</taxon>
        <taxon>Pterygota</taxon>
        <taxon>Neoptera</taxon>
        <taxon>Endopterygota</taxon>
        <taxon>Lepidoptera</taxon>
        <taxon>Glossata</taxon>
        <taxon>Ditrysia</taxon>
        <taxon>Papilionoidea</taxon>
        <taxon>Nymphalidae</taxon>
        <taxon>Satyrinae</taxon>
        <taxon>Satyrini</taxon>
        <taxon>Mycalesina</taxon>
        <taxon>Bicyclus</taxon>
    </lineage>
</organism>
<dbReference type="GeneID" id="112046372"/>
<dbReference type="RefSeq" id="XP_023938771.2">
    <property type="nucleotide sequence ID" value="XM_024083003.2"/>
</dbReference>
<dbReference type="InterPro" id="IPR011009">
    <property type="entry name" value="Kinase-like_dom_sf"/>
</dbReference>
<dbReference type="Gene3D" id="1.10.510.10">
    <property type="entry name" value="Transferase(Phosphotransferase) domain 1"/>
    <property type="match status" value="1"/>
</dbReference>
<dbReference type="SUPFAM" id="SSF56112">
    <property type="entry name" value="Protein kinase-like (PK-like)"/>
    <property type="match status" value="1"/>
</dbReference>
<gene>
    <name evidence="8" type="primary">LOC112046372</name>
</gene>
<evidence type="ECO:0000256" key="4">
    <source>
        <dbReference type="ARBA" id="ARBA00022840"/>
    </source>
</evidence>
<keyword evidence="4" id="KW-0067">ATP-binding</keyword>
<feature type="region of interest" description="Disordered" evidence="5">
    <location>
        <begin position="425"/>
        <end position="457"/>
    </location>
</feature>
<evidence type="ECO:0000259" key="6">
    <source>
        <dbReference type="PROSITE" id="PS50011"/>
    </source>
</evidence>
<evidence type="ECO:0000256" key="5">
    <source>
        <dbReference type="SAM" id="MobiDB-lite"/>
    </source>
</evidence>
<keyword evidence="1" id="KW-0808">Transferase</keyword>
<keyword evidence="3" id="KW-0418">Kinase</keyword>
<dbReference type="InterPro" id="IPR000719">
    <property type="entry name" value="Prot_kinase_dom"/>
</dbReference>
<dbReference type="Pfam" id="PF07714">
    <property type="entry name" value="PK_Tyr_Ser-Thr"/>
    <property type="match status" value="2"/>
</dbReference>
<dbReference type="PANTHER" id="PTHR44329:SF288">
    <property type="entry name" value="MITOGEN-ACTIVATED PROTEIN KINASE KINASE KINASE 20"/>
    <property type="match status" value="1"/>
</dbReference>
<reference evidence="8" key="1">
    <citation type="submission" date="2025-08" db="UniProtKB">
        <authorList>
            <consortium name="RefSeq"/>
        </authorList>
    </citation>
    <scope>IDENTIFICATION</scope>
</reference>
<dbReference type="InterPro" id="IPR051681">
    <property type="entry name" value="Ser/Thr_Kinases-Pseudokinases"/>
</dbReference>
<protein>
    <submittedName>
        <fullName evidence="8">Uncharacterized protein LOC112046372</fullName>
    </submittedName>
</protein>
<feature type="domain" description="Protein kinase" evidence="6">
    <location>
        <begin position="285"/>
        <end position="583"/>
    </location>
</feature>
<dbReference type="OrthoDB" id="5962695at2759"/>
<dbReference type="Proteomes" id="UP001652582">
    <property type="component" value="Chromosome 17"/>
</dbReference>
<name>A0A6J1N701_BICAN</name>
<sequence length="1443" mass="162230">MKKFLYEYKALRSRSLTETSKRERVTVTTTAHITPPSSPTPNEPSHQGTIRTEEYKRDLAEFQARRSSGSKDLETPTKKKCGRHSLPVSCTDCTGDPDATFNYEKKSAIKYKKKSQKRTRNAHSEEKVFDGVPNVQFLFQNQVFMPGNMFGASFSEPRRSRHSTQRSPDFLVQKQIDFKDDQPPSPPLFYRNNSLHINLKEVSDHEEVDGVNAKESSQSSGSQKNDSCEEKLWEVMSELKHLDQWADDQLLQAPSLNTSKSDDNKSDTSAFGLPIASACSLNVSIEKSKSWSQGRWGVVPVQLKRLAGVTVEHVRKKQCMEINILRKCRHPNIILLMGLYPDVQNNIHIICERCNDSLFGILHVQGRILSAQTSVHYALDIANALVFLRMQGFVHTELSSMSVMVTAHDTAKLTDVGPCARLQTNKKQPKKPYQNYSPEPKYVNLTDTRDSTPESEPLISQRSSEAYIASNAVPKHYKAYSESEHYRWQAPELFEPDEDGLVYPCSKSDVYSLCVMLWECCNAVLPWKSLSYEKLKEMYTLWKIGVTLPQDGTYPGSLLSLLQQGLMLNRDNRIDLASLQSTLQAVQLNLDEIEYIIIPARLSKKKSSFSTQPWDTTSPTDSDCVSPKNIQQVADVQIHARGSYTSTDSDKLRSPIYDTIRQADEKDAFSTEKCFISDEEPSENIPLPKYDHLQEKDFSSACSTPVAKLRARIKDIESPGTLHRTDSTEYCSILSPDVRNFGLNNESSKDQSAERSTAKFSCSFTPKSYKPLHIKVPECNFDSIKNMIKDGTGSERSSYNFDIKNYSLPTTPIARSNKLRKNAWLSGDLTVNKFNFNKDESVTPSKDIDTQKTEPVVISRNISMEKEKKSDIQSSNELDRKESVSCESINTLATRRDSFTGLRRITNPPHDFSPDSIEPPVLERAKSLNCMKNVGVTKYRVEEDVLANVNVKPLVAIHEKWIYEANKKTGRSLSLPDENKSTVTAVKPASHCVDTLQKSLPQLSTLRPSKPFRLQPAPVTGKNGSHWEQYCQARDAIAKSMKFSPNDNAVMKKASEKGTITEDVIKETMVDRATDTSGIEDFIKELIRKEFQHLISEISDNTSESTNCKSDELFNKGVASVIESLKSDDDSKKDSMKSFSRIKINGNNKPLLQITFSRTGENSLQVLDNCVNVTIADPSSGSGSGKDKLNLSMEDALTAEEIHINTLKRCQAFNAIQEARSTEDLYIDDDLSTHMQENFGGKVKLIPLHGSLHEILCEREDDCCLLKVKQENGCDTIYFRCDNSDSESRDALDGGERPSDTVVFKRSISLIEERIQRVLPKDKRPAAARRKLADKLKARPKSEVFAKAFSKETRALSNSSPSLSTANGPADEVELNIESVMCYQDSSSDECLKCPVDNDDFETLEREIEEDIANNLSSLTCGCLEKISEENLSVINEDTTDDY</sequence>
<dbReference type="PANTHER" id="PTHR44329">
    <property type="entry name" value="SERINE/THREONINE-PROTEIN KINASE TNNI3K-RELATED"/>
    <property type="match status" value="1"/>
</dbReference>
<feature type="region of interest" description="Disordered" evidence="5">
    <location>
        <begin position="204"/>
        <end position="227"/>
    </location>
</feature>
<dbReference type="Gene3D" id="3.30.200.20">
    <property type="entry name" value="Phosphorylase Kinase, domain 1"/>
    <property type="match status" value="1"/>
</dbReference>